<accession>A0A5C5VMT8</accession>
<evidence type="ECO:0000256" key="1">
    <source>
        <dbReference type="SAM" id="Phobius"/>
    </source>
</evidence>
<gene>
    <name evidence="2" type="ORF">Enr8_10420</name>
</gene>
<comment type="caution">
    <text evidence="2">The sequence shown here is derived from an EMBL/GenBank/DDBJ whole genome shotgun (WGS) entry which is preliminary data.</text>
</comment>
<dbReference type="Pfam" id="PF10694">
    <property type="entry name" value="DUF2500"/>
    <property type="match status" value="1"/>
</dbReference>
<dbReference type="Proteomes" id="UP000318878">
    <property type="component" value="Unassembled WGS sequence"/>
</dbReference>
<keyword evidence="1" id="KW-1133">Transmembrane helix</keyword>
<dbReference type="EMBL" id="SJPF01000001">
    <property type="protein sequence ID" value="TWT39343.1"/>
    <property type="molecule type" value="Genomic_DNA"/>
</dbReference>
<proteinExistence type="predicted"/>
<name>A0A5C5VMT8_9BACT</name>
<dbReference type="Gene3D" id="2.40.50.660">
    <property type="match status" value="1"/>
</dbReference>
<feature type="transmembrane region" description="Helical" evidence="1">
    <location>
        <begin position="110"/>
        <end position="136"/>
    </location>
</feature>
<dbReference type="InterPro" id="IPR019635">
    <property type="entry name" value="DUF2500"/>
</dbReference>
<evidence type="ECO:0000313" key="3">
    <source>
        <dbReference type="Proteomes" id="UP000318878"/>
    </source>
</evidence>
<reference evidence="2 3" key="1">
    <citation type="submission" date="2019-02" db="EMBL/GenBank/DDBJ databases">
        <title>Deep-cultivation of Planctomycetes and their phenomic and genomic characterization uncovers novel biology.</title>
        <authorList>
            <person name="Wiegand S."/>
            <person name="Jogler M."/>
            <person name="Boedeker C."/>
            <person name="Pinto D."/>
            <person name="Vollmers J."/>
            <person name="Rivas-Marin E."/>
            <person name="Kohn T."/>
            <person name="Peeters S.H."/>
            <person name="Heuer A."/>
            <person name="Rast P."/>
            <person name="Oberbeckmann S."/>
            <person name="Bunk B."/>
            <person name="Jeske O."/>
            <person name="Meyerdierks A."/>
            <person name="Storesund J.E."/>
            <person name="Kallscheuer N."/>
            <person name="Luecker S."/>
            <person name="Lage O.M."/>
            <person name="Pohl T."/>
            <person name="Merkel B.J."/>
            <person name="Hornburger P."/>
            <person name="Mueller R.-W."/>
            <person name="Bruemmer F."/>
            <person name="Labrenz M."/>
            <person name="Spormann A.M."/>
            <person name="Op Den Camp H."/>
            <person name="Overmann J."/>
            <person name="Amann R."/>
            <person name="Jetten M.S.M."/>
            <person name="Mascher T."/>
            <person name="Medema M.H."/>
            <person name="Devos D.P."/>
            <person name="Kaster A.-K."/>
            <person name="Ovreas L."/>
            <person name="Rohde M."/>
            <person name="Galperin M.Y."/>
            <person name="Jogler C."/>
        </authorList>
    </citation>
    <scope>NUCLEOTIDE SEQUENCE [LARGE SCALE GENOMIC DNA]</scope>
    <source>
        <strain evidence="2 3">Enr8</strain>
    </source>
</reference>
<evidence type="ECO:0000313" key="2">
    <source>
        <dbReference type="EMBL" id="TWT39343.1"/>
    </source>
</evidence>
<dbReference type="RefSeq" id="WP_222434796.1">
    <property type="nucleotide sequence ID" value="NZ_SJPF01000001.1"/>
</dbReference>
<evidence type="ECO:0008006" key="4">
    <source>
        <dbReference type="Google" id="ProtNLM"/>
    </source>
</evidence>
<feature type="transmembrane region" description="Helical" evidence="1">
    <location>
        <begin position="81"/>
        <end position="104"/>
    </location>
</feature>
<organism evidence="2 3">
    <name type="scientific">Blastopirellula retiformator</name>
    <dbReference type="NCBI Taxonomy" id="2527970"/>
    <lineage>
        <taxon>Bacteria</taxon>
        <taxon>Pseudomonadati</taxon>
        <taxon>Planctomycetota</taxon>
        <taxon>Planctomycetia</taxon>
        <taxon>Pirellulales</taxon>
        <taxon>Pirellulaceae</taxon>
        <taxon>Blastopirellula</taxon>
    </lineage>
</organism>
<keyword evidence="3" id="KW-1185">Reference proteome</keyword>
<protein>
    <recommendedName>
        <fullName evidence="4">Zinc-ribbon domain-containing protein</fullName>
    </recommendedName>
</protein>
<dbReference type="AlphaFoldDB" id="A0A5C5VMT8"/>
<keyword evidence="1" id="KW-0812">Transmembrane</keyword>
<sequence length="234" mass="25328">MNCKSCGAHAPADARFCHYCGGQIESPSPQSPSRADIFARIKASPQYRESQSPERLGKLPTPSAAPKALFTVFSYLVAGKLALAVIAPVGFLLFVIFFFVAGGARSPQSFFLIAFVLALFLLAVMVVVGVGMSLLVKKLGGHVFSGVFKKQEELENASIEVQPAIVVAKRTHVWGGIGDSSAKTNYYATFELEDGSRHEFALWYGTMYGRIAEEDAGVLFSRVDYAADFDLVTL</sequence>
<keyword evidence="1" id="KW-0472">Membrane</keyword>